<evidence type="ECO:0000256" key="10">
    <source>
        <dbReference type="ARBA" id="ARBA00022741"/>
    </source>
</evidence>
<dbReference type="Proteomes" id="UP001324115">
    <property type="component" value="Unassembled WGS sequence"/>
</dbReference>
<evidence type="ECO:0000256" key="20">
    <source>
        <dbReference type="PROSITE-ProRule" id="PRU00076"/>
    </source>
</evidence>
<evidence type="ECO:0000256" key="19">
    <source>
        <dbReference type="ARBA" id="ARBA00048679"/>
    </source>
</evidence>
<dbReference type="PROSITE" id="PS50948">
    <property type="entry name" value="PAN"/>
    <property type="match status" value="1"/>
</dbReference>
<sequence length="1024" mass="115246">MSAYPFPSSVSFLYVIFLCSSHVFCSARDILKHGEWITDNDLTLVSPGGKFELGFFPPMESSSSERFVGIWYHKWDKQAVVWVANRNQPILNGSTGKFGIADDGNLMVLDTSSYGRESYWSTDLAKSSSANRTVKLLDSGNLVLSEDDQSAMSLWESFKNPTDTFLPGMKMDENIELVSWTDRGDPRKGNFTFKLDESGEDIYTITNISVDYWRSRIPGKFWSSDKIPYLIANLLSNFSTKANSEFFKNPAKIVPSQNYSNARLVMNYSGELTYLIWNTTKGSWSSEWKAPEDRCSIYNACGKSGSCNNDNWFKCKCLPGSKPTDTNNWFSQNFVDGCIRNSRCDNSGSTFLSLNVTQVRNPENNFPVNNEEECERKCVENCQCQAYSYVEAVNRTIRLDSSTGTRLCWIWIDDLNDLQEGYKNSRNIFVRLPKSDIESTVRNCEPCGINVIPYPLSTRPNCGDPMYFSFECNNSTGQLSFKSPTGTYQVDGIYPSEQKFIIEVKNADNSDARNLERVLSLNQYSSPFENISLLEDSGKNNSNFKGVKISWKPPPEPMCNSPADCKDWPNSTCNAATDGNMRCLCLPNFVWDASNLNCTHQGGSPSEVVGNPGSVVEASSRKISLSLIVAVSLLSAIAFSSTIIFVYLWRRKMANRKENRNNDKRNRVLRTMNSEHVKDLIDSGDFREEGETDIDLPFFDLESILVATDSFSNANKLGQGGYGPVYKGTFPGGQEMAVKRLSSASGQGLQEFKNEVVLIAKLQHRNLVRLRGYCIKGDEKILLYEYMPNKSLDSFIFDPKQSMLLNWEMRFNIILGIARGLLYLHQDSRLRIIHRDMKTSNILLDQEMNPKISDFGLAKIVRGKETESNTARVIGTYGYMAPEYALDGVFSTKSDVFSFGVVLLEIICGKKNTGFYQSEQAMSLIGYAWRLWTETKVLDLMDQNLHESCNADLFTKCVNVGLLCIQEDPSDRPTMSNVVTMLDSETVTVPIPKQPAFVLRRGESSTSSRPETYTEITTSLEEAA</sequence>
<evidence type="ECO:0000256" key="4">
    <source>
        <dbReference type="ARBA" id="ARBA00022527"/>
    </source>
</evidence>
<evidence type="ECO:0000256" key="21">
    <source>
        <dbReference type="SAM" id="MobiDB-lite"/>
    </source>
</evidence>
<evidence type="ECO:0000256" key="2">
    <source>
        <dbReference type="ARBA" id="ARBA00012513"/>
    </source>
</evidence>
<dbReference type="InterPro" id="IPR008271">
    <property type="entry name" value="Ser/Thr_kinase_AS"/>
</dbReference>
<keyword evidence="8 23" id="KW-0732">Signal</keyword>
<dbReference type="SUPFAM" id="SSF56112">
    <property type="entry name" value="Protein kinase-like (PK-like)"/>
    <property type="match status" value="1"/>
</dbReference>
<dbReference type="PROSITE" id="PS00108">
    <property type="entry name" value="PROTEIN_KINASE_ST"/>
    <property type="match status" value="1"/>
</dbReference>
<evidence type="ECO:0000313" key="29">
    <source>
        <dbReference type="Proteomes" id="UP001324115"/>
    </source>
</evidence>
<dbReference type="Gene3D" id="2.90.10.10">
    <property type="entry name" value="Bulb-type lectin domain"/>
    <property type="match status" value="1"/>
</dbReference>
<evidence type="ECO:0000313" key="28">
    <source>
        <dbReference type="EMBL" id="KAK4577406.1"/>
    </source>
</evidence>
<evidence type="ECO:0000259" key="26">
    <source>
        <dbReference type="PROSITE" id="PS50927"/>
    </source>
</evidence>
<dbReference type="GO" id="GO:0005886">
    <property type="term" value="C:plasma membrane"/>
    <property type="evidence" value="ECO:0007669"/>
    <property type="project" value="UniProtKB-SubCell"/>
</dbReference>
<evidence type="ECO:0000259" key="25">
    <source>
        <dbReference type="PROSITE" id="PS50026"/>
    </source>
</evidence>
<feature type="compositionally biased region" description="Polar residues" evidence="21">
    <location>
        <begin position="1004"/>
        <end position="1024"/>
    </location>
</feature>
<keyword evidence="3" id="KW-1003">Cell membrane</keyword>
<dbReference type="PANTHER" id="PTHR27002">
    <property type="entry name" value="RECEPTOR-LIKE SERINE/THREONINE-PROTEIN KINASE SD1-8"/>
    <property type="match status" value="1"/>
</dbReference>
<dbReference type="FunFam" id="2.90.10.10:FF:000005">
    <property type="entry name" value="G-type lectin S-receptor-like serine/threonine-protein kinase"/>
    <property type="match status" value="1"/>
</dbReference>
<dbReference type="FunFam" id="1.10.510.10:FF:000060">
    <property type="entry name" value="G-type lectin S-receptor-like serine/threonine-protein kinase"/>
    <property type="match status" value="1"/>
</dbReference>
<keyword evidence="9" id="KW-0430">Lectin</keyword>
<feature type="domain" description="Apple" evidence="27">
    <location>
        <begin position="344"/>
        <end position="433"/>
    </location>
</feature>
<evidence type="ECO:0000256" key="6">
    <source>
        <dbReference type="ARBA" id="ARBA00022679"/>
    </source>
</evidence>
<dbReference type="GO" id="GO:0005524">
    <property type="term" value="F:ATP binding"/>
    <property type="evidence" value="ECO:0007669"/>
    <property type="project" value="UniProtKB-KW"/>
</dbReference>
<dbReference type="SMART" id="SM00108">
    <property type="entry name" value="B_lectin"/>
    <property type="match status" value="1"/>
</dbReference>
<dbReference type="CDD" id="cd01098">
    <property type="entry name" value="PAN_AP_plant"/>
    <property type="match status" value="1"/>
</dbReference>
<dbReference type="SMART" id="SM00473">
    <property type="entry name" value="PAN_AP"/>
    <property type="match status" value="1"/>
</dbReference>
<dbReference type="PROSITE" id="PS50011">
    <property type="entry name" value="PROTEIN_KINASE_DOM"/>
    <property type="match status" value="1"/>
</dbReference>
<keyword evidence="11" id="KW-0418">Kinase</keyword>
<dbReference type="Pfam" id="PF01453">
    <property type="entry name" value="B_lectin"/>
    <property type="match status" value="1"/>
</dbReference>
<protein>
    <recommendedName>
        <fullName evidence="2">non-specific serine/threonine protein kinase</fullName>
        <ecNumber evidence="2">2.7.11.1</ecNumber>
    </recommendedName>
</protein>
<keyword evidence="7 22" id="KW-0812">Transmembrane</keyword>
<evidence type="ECO:0000256" key="14">
    <source>
        <dbReference type="ARBA" id="ARBA00023136"/>
    </source>
</evidence>
<keyword evidence="29" id="KW-1185">Reference proteome</keyword>
<evidence type="ECO:0000256" key="13">
    <source>
        <dbReference type="ARBA" id="ARBA00022989"/>
    </source>
</evidence>
<dbReference type="EC" id="2.7.11.1" evidence="2"/>
<comment type="subcellular location">
    <subcellularLocation>
        <location evidence="1">Cell membrane</location>
        <topology evidence="1">Single-pass type I membrane protein</topology>
    </subcellularLocation>
</comment>
<keyword evidence="4" id="KW-0723">Serine/threonine-protein kinase</keyword>
<evidence type="ECO:0000256" key="17">
    <source>
        <dbReference type="ARBA" id="ARBA00023180"/>
    </source>
</evidence>
<keyword evidence="10" id="KW-0547">Nucleotide-binding</keyword>
<evidence type="ECO:0000256" key="11">
    <source>
        <dbReference type="ARBA" id="ARBA00022777"/>
    </source>
</evidence>
<evidence type="ECO:0000259" key="24">
    <source>
        <dbReference type="PROSITE" id="PS50011"/>
    </source>
</evidence>
<dbReference type="FunFam" id="3.30.200.20:FF:000330">
    <property type="entry name" value="G-type lectin S-receptor-like serine/threonine-protein kinase At4g03230"/>
    <property type="match status" value="1"/>
</dbReference>
<name>A0AAN7ERA3_QUERU</name>
<comment type="catalytic activity">
    <reaction evidence="18">
        <text>L-threonyl-[protein] + ATP = O-phospho-L-threonyl-[protein] + ADP + H(+)</text>
        <dbReference type="Rhea" id="RHEA:46608"/>
        <dbReference type="Rhea" id="RHEA-COMP:11060"/>
        <dbReference type="Rhea" id="RHEA-COMP:11605"/>
        <dbReference type="ChEBI" id="CHEBI:15378"/>
        <dbReference type="ChEBI" id="CHEBI:30013"/>
        <dbReference type="ChEBI" id="CHEBI:30616"/>
        <dbReference type="ChEBI" id="CHEBI:61977"/>
        <dbReference type="ChEBI" id="CHEBI:456216"/>
        <dbReference type="EC" id="2.7.11.1"/>
    </reaction>
</comment>
<dbReference type="Pfam" id="PF00954">
    <property type="entry name" value="S_locus_glycop"/>
    <property type="match status" value="1"/>
</dbReference>
<evidence type="ECO:0000256" key="23">
    <source>
        <dbReference type="SAM" id="SignalP"/>
    </source>
</evidence>
<dbReference type="Gene3D" id="3.30.200.20">
    <property type="entry name" value="Phosphorylase Kinase, domain 1"/>
    <property type="match status" value="1"/>
</dbReference>
<dbReference type="SUPFAM" id="SSF51110">
    <property type="entry name" value="alpha-D-mannose-specific plant lectins"/>
    <property type="match status" value="1"/>
</dbReference>
<dbReference type="Pfam" id="PF07714">
    <property type="entry name" value="PK_Tyr_Ser-Thr"/>
    <property type="match status" value="1"/>
</dbReference>
<dbReference type="InterPro" id="IPR000742">
    <property type="entry name" value="EGF"/>
</dbReference>
<dbReference type="InterPro" id="IPR003609">
    <property type="entry name" value="Pan_app"/>
</dbReference>
<keyword evidence="13 22" id="KW-1133">Transmembrane helix</keyword>
<feature type="signal peptide" evidence="23">
    <location>
        <begin position="1"/>
        <end position="27"/>
    </location>
</feature>
<feature type="domain" description="EGF-like" evidence="25">
    <location>
        <begin position="291"/>
        <end position="327"/>
    </location>
</feature>
<keyword evidence="6" id="KW-0808">Transferase</keyword>
<keyword evidence="12" id="KW-0067">ATP-binding</keyword>
<dbReference type="CDD" id="cd00028">
    <property type="entry name" value="B_lectin"/>
    <property type="match status" value="1"/>
</dbReference>
<gene>
    <name evidence="28" type="ORF">RGQ29_027773</name>
</gene>
<dbReference type="InterPro" id="IPR001480">
    <property type="entry name" value="Bulb-type_lectin_dom"/>
</dbReference>
<evidence type="ECO:0000256" key="5">
    <source>
        <dbReference type="ARBA" id="ARBA00022536"/>
    </source>
</evidence>
<comment type="caution">
    <text evidence="20">Lacks conserved residue(s) required for the propagation of feature annotation.</text>
</comment>
<reference evidence="28 29" key="1">
    <citation type="journal article" date="2023" name="G3 (Bethesda)">
        <title>A haplotype-resolved chromosome-scale genome for Quercus rubra L. provides insights into the genetics of adaptive traits for red oak species.</title>
        <authorList>
            <person name="Kapoor B."/>
            <person name="Jenkins J."/>
            <person name="Schmutz J."/>
            <person name="Zhebentyayeva T."/>
            <person name="Kuelheim C."/>
            <person name="Coggeshall M."/>
            <person name="Heim C."/>
            <person name="Lasky J.R."/>
            <person name="Leites L."/>
            <person name="Islam-Faridi N."/>
            <person name="Romero-Severson J."/>
            <person name="DeLeo V.L."/>
            <person name="Lucas S.M."/>
            <person name="Lazic D."/>
            <person name="Gailing O."/>
            <person name="Carlson J."/>
            <person name="Staton M."/>
        </authorList>
    </citation>
    <scope>NUCLEOTIDE SEQUENCE [LARGE SCALE GENOMIC DNA]</scope>
    <source>
        <strain evidence="28">Pseudo-F2</strain>
    </source>
</reference>
<dbReference type="Pfam" id="PF08276">
    <property type="entry name" value="PAN_2"/>
    <property type="match status" value="1"/>
</dbReference>
<keyword evidence="15" id="KW-1015">Disulfide bond</keyword>
<dbReference type="InterPro" id="IPR036426">
    <property type="entry name" value="Bulb-type_lectin_dom_sf"/>
</dbReference>
<evidence type="ECO:0000256" key="1">
    <source>
        <dbReference type="ARBA" id="ARBA00004251"/>
    </source>
</evidence>
<dbReference type="GO" id="GO:0004674">
    <property type="term" value="F:protein serine/threonine kinase activity"/>
    <property type="evidence" value="ECO:0007669"/>
    <property type="project" value="UniProtKB-KW"/>
</dbReference>
<evidence type="ECO:0000256" key="9">
    <source>
        <dbReference type="ARBA" id="ARBA00022734"/>
    </source>
</evidence>
<dbReference type="AlphaFoldDB" id="A0AAN7ERA3"/>
<evidence type="ECO:0000256" key="7">
    <source>
        <dbReference type="ARBA" id="ARBA00022692"/>
    </source>
</evidence>
<feature type="domain" description="Bulb-type lectin" evidence="26">
    <location>
        <begin position="28"/>
        <end position="157"/>
    </location>
</feature>
<dbReference type="GO" id="GO:0030246">
    <property type="term" value="F:carbohydrate binding"/>
    <property type="evidence" value="ECO:0007669"/>
    <property type="project" value="UniProtKB-KW"/>
</dbReference>
<feature type="region of interest" description="Disordered" evidence="21">
    <location>
        <begin position="1000"/>
        <end position="1024"/>
    </location>
</feature>
<dbReference type="PROSITE" id="PS50927">
    <property type="entry name" value="BULB_LECTIN"/>
    <property type="match status" value="1"/>
</dbReference>
<proteinExistence type="predicted"/>
<keyword evidence="17" id="KW-0325">Glycoprotein</keyword>
<accession>A0AAN7ERA3</accession>
<dbReference type="InterPro" id="IPR000858">
    <property type="entry name" value="S_locus_glycoprot_dom"/>
</dbReference>
<feature type="domain" description="Protein kinase" evidence="24">
    <location>
        <begin position="711"/>
        <end position="997"/>
    </location>
</feature>
<evidence type="ECO:0000256" key="22">
    <source>
        <dbReference type="SAM" id="Phobius"/>
    </source>
</evidence>
<keyword evidence="14 22" id="KW-0472">Membrane</keyword>
<evidence type="ECO:0000256" key="15">
    <source>
        <dbReference type="ARBA" id="ARBA00023157"/>
    </source>
</evidence>
<evidence type="ECO:0000259" key="27">
    <source>
        <dbReference type="PROSITE" id="PS50948"/>
    </source>
</evidence>
<dbReference type="InterPro" id="IPR011009">
    <property type="entry name" value="Kinase-like_dom_sf"/>
</dbReference>
<organism evidence="28 29">
    <name type="scientific">Quercus rubra</name>
    <name type="common">Northern red oak</name>
    <name type="synonym">Quercus borealis</name>
    <dbReference type="NCBI Taxonomy" id="3512"/>
    <lineage>
        <taxon>Eukaryota</taxon>
        <taxon>Viridiplantae</taxon>
        <taxon>Streptophyta</taxon>
        <taxon>Embryophyta</taxon>
        <taxon>Tracheophyta</taxon>
        <taxon>Spermatophyta</taxon>
        <taxon>Magnoliopsida</taxon>
        <taxon>eudicotyledons</taxon>
        <taxon>Gunneridae</taxon>
        <taxon>Pentapetalae</taxon>
        <taxon>rosids</taxon>
        <taxon>fabids</taxon>
        <taxon>Fagales</taxon>
        <taxon>Fagaceae</taxon>
        <taxon>Quercus</taxon>
    </lineage>
</organism>
<dbReference type="PROSITE" id="PS50026">
    <property type="entry name" value="EGF_3"/>
    <property type="match status" value="1"/>
</dbReference>
<dbReference type="Gene3D" id="1.10.510.10">
    <property type="entry name" value="Transferase(Phosphotransferase) domain 1"/>
    <property type="match status" value="1"/>
</dbReference>
<evidence type="ECO:0000256" key="18">
    <source>
        <dbReference type="ARBA" id="ARBA00047899"/>
    </source>
</evidence>
<dbReference type="CDD" id="cd14066">
    <property type="entry name" value="STKc_IRAK"/>
    <property type="match status" value="1"/>
</dbReference>
<feature type="chain" id="PRO_5042928274" description="non-specific serine/threonine protein kinase" evidence="23">
    <location>
        <begin position="28"/>
        <end position="1024"/>
    </location>
</feature>
<comment type="catalytic activity">
    <reaction evidence="19">
        <text>L-seryl-[protein] + ATP = O-phospho-L-seryl-[protein] + ADP + H(+)</text>
        <dbReference type="Rhea" id="RHEA:17989"/>
        <dbReference type="Rhea" id="RHEA-COMP:9863"/>
        <dbReference type="Rhea" id="RHEA-COMP:11604"/>
        <dbReference type="ChEBI" id="CHEBI:15378"/>
        <dbReference type="ChEBI" id="CHEBI:29999"/>
        <dbReference type="ChEBI" id="CHEBI:30616"/>
        <dbReference type="ChEBI" id="CHEBI:83421"/>
        <dbReference type="ChEBI" id="CHEBI:456216"/>
        <dbReference type="EC" id="2.7.11.1"/>
    </reaction>
</comment>
<dbReference type="EMBL" id="JAXUIC010000008">
    <property type="protein sequence ID" value="KAK4577406.1"/>
    <property type="molecule type" value="Genomic_DNA"/>
</dbReference>
<dbReference type="InterPro" id="IPR001245">
    <property type="entry name" value="Ser-Thr/Tyr_kinase_cat_dom"/>
</dbReference>
<dbReference type="PANTHER" id="PTHR27002:SF1111">
    <property type="entry name" value="NON-SPECIFIC SERINE_THREONINE PROTEIN KINASE"/>
    <property type="match status" value="1"/>
</dbReference>
<evidence type="ECO:0000256" key="12">
    <source>
        <dbReference type="ARBA" id="ARBA00022840"/>
    </source>
</evidence>
<evidence type="ECO:0000256" key="16">
    <source>
        <dbReference type="ARBA" id="ARBA00023170"/>
    </source>
</evidence>
<dbReference type="SMART" id="SM00220">
    <property type="entry name" value="S_TKc"/>
    <property type="match status" value="1"/>
</dbReference>
<dbReference type="InterPro" id="IPR000719">
    <property type="entry name" value="Prot_kinase_dom"/>
</dbReference>
<feature type="transmembrane region" description="Helical" evidence="22">
    <location>
        <begin position="625"/>
        <end position="649"/>
    </location>
</feature>
<evidence type="ECO:0000256" key="8">
    <source>
        <dbReference type="ARBA" id="ARBA00022729"/>
    </source>
</evidence>
<comment type="caution">
    <text evidence="28">The sequence shown here is derived from an EMBL/GenBank/DDBJ whole genome shotgun (WGS) entry which is preliminary data.</text>
</comment>
<dbReference type="GO" id="GO:0048544">
    <property type="term" value="P:recognition of pollen"/>
    <property type="evidence" value="ECO:0007669"/>
    <property type="project" value="InterPro"/>
</dbReference>
<keyword evidence="16" id="KW-0675">Receptor</keyword>
<evidence type="ECO:0000256" key="3">
    <source>
        <dbReference type="ARBA" id="ARBA00022475"/>
    </source>
</evidence>
<keyword evidence="5 20" id="KW-0245">EGF-like domain</keyword>